<dbReference type="InterPro" id="IPR050985">
    <property type="entry name" value="Alpha-glycosidase_related"/>
</dbReference>
<protein>
    <submittedName>
        <fullName evidence="1">Alpha-galactosidase</fullName>
        <ecNumber evidence="1">3.2.1.22</ecNumber>
    </submittedName>
</protein>
<dbReference type="EC" id="3.2.1.22" evidence="1"/>
<dbReference type="Gene3D" id="3.20.20.70">
    <property type="entry name" value="Aldolase class I"/>
    <property type="match status" value="1"/>
</dbReference>
<gene>
    <name evidence="1" type="ORF">JOE57_003538</name>
</gene>
<keyword evidence="1" id="KW-0378">Hydrolase</keyword>
<dbReference type="SUPFAM" id="SSF51445">
    <property type="entry name" value="(Trans)glycosidases"/>
    <property type="match status" value="1"/>
</dbReference>
<dbReference type="Pfam" id="PF02065">
    <property type="entry name" value="Melibiase"/>
    <property type="match status" value="1"/>
</dbReference>
<dbReference type="InterPro" id="IPR013785">
    <property type="entry name" value="Aldolase_TIM"/>
</dbReference>
<dbReference type="PANTHER" id="PTHR43053">
    <property type="entry name" value="GLYCOSIDASE FAMILY 31"/>
    <property type="match status" value="1"/>
</dbReference>
<sequence>MMEFSALEAVHLPEDVARAVSVATSAGDVEVRAADGVVELLVTPATNGVVVRMELVLDRAVGYWHAGQGASRTLAADWSGKATTSLVNDVPAGCLYDAAGRALLGWAADELVAEVDVAYGVSEERKNFALEVTTRDDRPLRLLLTSAGSLTETLRRLAAWMESVRPVAALPSPATAKEPVYSTWYTFTQDINADLVEAEATLAAQLGYGSVFIDDGWQLEAHGRGYAGCGDWLPDPAKFADFAGHVERLHELGLKVVVWIAPVLLGERSTAFAAWSRFAPSADFASRCRVLDPRFPEVREHLASTCLRLVEDYGIDGLKIDFLEQAMVYQGQPAEGDMQDVGVAMQTMLGQIRDRLAQAGHAETMIEFRQPYVSPAIASYGNILRAGDCPADAVVNRRSTLDARLLATGQVIHADPMMWSPAGGPAAVAQQLYGGWFAVPQISMRLEHLSTDQSTALAAGLALWRRLRPVLLEGTLSVEAAELGYPLVRSSLGDQHVVGVYAHLVVDLTPLGTGQVTVINATPADRLVLRIGAAGARVASTVDVLGDHNDLDRDLAPGVVDLEVPPFGAVEITLH</sequence>
<name>A0ABS2RQ55_9ACTN</name>
<keyword evidence="1" id="KW-0326">Glycosidase</keyword>
<evidence type="ECO:0000313" key="2">
    <source>
        <dbReference type="Proteomes" id="UP000704762"/>
    </source>
</evidence>
<dbReference type="EMBL" id="JAFBCF010000001">
    <property type="protein sequence ID" value="MBM7800617.1"/>
    <property type="molecule type" value="Genomic_DNA"/>
</dbReference>
<proteinExistence type="predicted"/>
<dbReference type="CDD" id="cd14791">
    <property type="entry name" value="GH36"/>
    <property type="match status" value="1"/>
</dbReference>
<dbReference type="GO" id="GO:0004557">
    <property type="term" value="F:alpha-galactosidase activity"/>
    <property type="evidence" value="ECO:0007669"/>
    <property type="project" value="UniProtKB-EC"/>
</dbReference>
<reference evidence="1 2" key="1">
    <citation type="submission" date="2021-01" db="EMBL/GenBank/DDBJ databases">
        <title>Sequencing the genomes of 1000 actinobacteria strains.</title>
        <authorList>
            <person name="Klenk H.-P."/>
        </authorList>
    </citation>
    <scope>NUCLEOTIDE SEQUENCE [LARGE SCALE GENOMIC DNA]</scope>
    <source>
        <strain evidence="1 2">DSM 18662</strain>
    </source>
</reference>
<organism evidence="1 2">
    <name type="scientific">Microlunatus panaciterrae</name>
    <dbReference type="NCBI Taxonomy" id="400768"/>
    <lineage>
        <taxon>Bacteria</taxon>
        <taxon>Bacillati</taxon>
        <taxon>Actinomycetota</taxon>
        <taxon>Actinomycetes</taxon>
        <taxon>Propionibacteriales</taxon>
        <taxon>Propionibacteriaceae</taxon>
        <taxon>Microlunatus</taxon>
    </lineage>
</organism>
<evidence type="ECO:0000313" key="1">
    <source>
        <dbReference type="EMBL" id="MBM7800617.1"/>
    </source>
</evidence>
<keyword evidence="2" id="KW-1185">Reference proteome</keyword>
<dbReference type="InterPro" id="IPR002252">
    <property type="entry name" value="Glyco_hydro_36"/>
</dbReference>
<dbReference type="Proteomes" id="UP000704762">
    <property type="component" value="Unassembled WGS sequence"/>
</dbReference>
<comment type="caution">
    <text evidence="1">The sequence shown here is derived from an EMBL/GenBank/DDBJ whole genome shotgun (WGS) entry which is preliminary data.</text>
</comment>
<dbReference type="InterPro" id="IPR017853">
    <property type="entry name" value="GH"/>
</dbReference>
<accession>A0ABS2RQ55</accession>